<comment type="caution">
    <text evidence="4">The sequence shown here is derived from an EMBL/GenBank/DDBJ whole genome shotgun (WGS) entry which is preliminary data.</text>
</comment>
<reference evidence="4 5" key="1">
    <citation type="journal article" date="2015" name="Int. J. Syst. Evol. Microbiol.">
        <title>Halomonas salicampi sp. nov., a halotolerant and alkalitolerant bacterium isolated from a saltern soil.</title>
        <authorList>
            <person name="Lee J.C."/>
            <person name="Kim Y.S."/>
            <person name="Yun B.S."/>
            <person name="Whang K.S."/>
        </authorList>
    </citation>
    <scope>NUCLEOTIDE SEQUENCE [LARGE SCALE GENOMIC DNA]</scope>
    <source>
        <strain evidence="4 5">BH103</strain>
    </source>
</reference>
<comment type="function">
    <text evidence="1 3">Probably involved in ribonucleotide reductase function.</text>
</comment>
<dbReference type="NCBIfam" id="TIGR00333">
    <property type="entry name" value="nrdI"/>
    <property type="match status" value="1"/>
</dbReference>
<dbReference type="PANTHER" id="PTHR37297">
    <property type="entry name" value="PROTEIN NRDI"/>
    <property type="match status" value="1"/>
</dbReference>
<dbReference type="HAMAP" id="MF_00128">
    <property type="entry name" value="NrdI"/>
    <property type="match status" value="1"/>
</dbReference>
<evidence type="ECO:0000256" key="1">
    <source>
        <dbReference type="ARBA" id="ARBA00003999"/>
    </source>
</evidence>
<sequence>MTQIVYFSTKSGNTRRLVEKLQRDAKRIPFESGEPLPVTTEPYVLIFPTYGGGEVKGAVPKPVIHFLNDERNRRHLRGVVGAGNTNFGTAYCLGAHIVARKCQVPLLHCFELLGTPEDVAILHQELDRV</sequence>
<proteinExistence type="inferred from homology"/>
<evidence type="ECO:0000313" key="5">
    <source>
        <dbReference type="Proteomes" id="UP000586119"/>
    </source>
</evidence>
<organism evidence="4 5">
    <name type="scientific">Vreelandella salicampi</name>
    <dbReference type="NCBI Taxonomy" id="1449798"/>
    <lineage>
        <taxon>Bacteria</taxon>
        <taxon>Pseudomonadati</taxon>
        <taxon>Pseudomonadota</taxon>
        <taxon>Gammaproteobacteria</taxon>
        <taxon>Oceanospirillales</taxon>
        <taxon>Halomonadaceae</taxon>
        <taxon>Vreelandella</taxon>
    </lineage>
</organism>
<comment type="similarity">
    <text evidence="2 3">Belongs to the NrdI family.</text>
</comment>
<accession>A0A7Z0LLZ1</accession>
<dbReference type="AlphaFoldDB" id="A0A7Z0LLZ1"/>
<evidence type="ECO:0000256" key="2">
    <source>
        <dbReference type="ARBA" id="ARBA00009942"/>
    </source>
</evidence>
<dbReference type="InterPro" id="IPR004465">
    <property type="entry name" value="RNR_NrdI"/>
</dbReference>
<dbReference type="PANTHER" id="PTHR37297:SF1">
    <property type="entry name" value="PROTEIN NRDI"/>
    <property type="match status" value="1"/>
</dbReference>
<dbReference type="EMBL" id="JACCDF010000010">
    <property type="protein sequence ID" value="NYS61398.1"/>
    <property type="molecule type" value="Genomic_DNA"/>
</dbReference>
<dbReference type="Pfam" id="PF07972">
    <property type="entry name" value="Flavodoxin_NdrI"/>
    <property type="match status" value="1"/>
</dbReference>
<dbReference type="SUPFAM" id="SSF52218">
    <property type="entry name" value="Flavoproteins"/>
    <property type="match status" value="1"/>
</dbReference>
<name>A0A7Z0LLZ1_9GAMM</name>
<dbReference type="RefSeq" id="WP_179930732.1">
    <property type="nucleotide sequence ID" value="NZ_JACCDF010000010.1"/>
</dbReference>
<protein>
    <recommendedName>
        <fullName evidence="3">Protein NrdI</fullName>
    </recommendedName>
</protein>
<evidence type="ECO:0000313" key="4">
    <source>
        <dbReference type="EMBL" id="NYS61398.1"/>
    </source>
</evidence>
<keyword evidence="5" id="KW-1185">Reference proteome</keyword>
<dbReference type="PIRSF" id="PIRSF005087">
    <property type="entry name" value="NrdI"/>
    <property type="match status" value="1"/>
</dbReference>
<dbReference type="Gene3D" id="3.40.50.360">
    <property type="match status" value="1"/>
</dbReference>
<dbReference type="InterPro" id="IPR029039">
    <property type="entry name" value="Flavoprotein-like_sf"/>
</dbReference>
<dbReference type="InterPro" id="IPR020852">
    <property type="entry name" value="RNR_Ib_NrdI_bac"/>
</dbReference>
<dbReference type="GO" id="GO:0010181">
    <property type="term" value="F:FMN binding"/>
    <property type="evidence" value="ECO:0007669"/>
    <property type="project" value="InterPro"/>
</dbReference>
<gene>
    <name evidence="3 4" type="primary">nrdI</name>
    <name evidence="4" type="ORF">HZS81_11605</name>
</gene>
<dbReference type="Proteomes" id="UP000586119">
    <property type="component" value="Unassembled WGS sequence"/>
</dbReference>
<evidence type="ECO:0000256" key="3">
    <source>
        <dbReference type="HAMAP-Rule" id="MF_00128"/>
    </source>
</evidence>